<dbReference type="SUPFAM" id="SSF48113">
    <property type="entry name" value="Heme-dependent peroxidases"/>
    <property type="match status" value="2"/>
</dbReference>
<reference evidence="3" key="1">
    <citation type="submission" date="2012-09" db="EMBL/GenBank/DDBJ databases">
        <authorList>
            <person name="Martin A.A."/>
        </authorList>
    </citation>
    <scope>NUCLEOTIDE SEQUENCE</scope>
</reference>
<dbReference type="Proteomes" id="UP000035642">
    <property type="component" value="Unassembled WGS sequence"/>
</dbReference>
<keyword evidence="3" id="KW-1185">Reference proteome</keyword>
<dbReference type="InterPro" id="IPR010255">
    <property type="entry name" value="Haem_peroxidase_sf"/>
</dbReference>
<evidence type="ECO:0000313" key="4">
    <source>
        <dbReference type="WBParaSite" id="ACAC_0001282101-mRNA-1"/>
    </source>
</evidence>
<feature type="coiled-coil region" evidence="2">
    <location>
        <begin position="560"/>
        <end position="587"/>
    </location>
</feature>
<organism evidence="3 4">
    <name type="scientific">Angiostrongylus cantonensis</name>
    <name type="common">Rat lungworm</name>
    <dbReference type="NCBI Taxonomy" id="6313"/>
    <lineage>
        <taxon>Eukaryota</taxon>
        <taxon>Metazoa</taxon>
        <taxon>Ecdysozoa</taxon>
        <taxon>Nematoda</taxon>
        <taxon>Chromadorea</taxon>
        <taxon>Rhabditida</taxon>
        <taxon>Rhabditina</taxon>
        <taxon>Rhabditomorpha</taxon>
        <taxon>Strongyloidea</taxon>
        <taxon>Metastrongylidae</taxon>
        <taxon>Angiostrongylus</taxon>
    </lineage>
</organism>
<dbReference type="GO" id="GO:0006979">
    <property type="term" value="P:response to oxidative stress"/>
    <property type="evidence" value="ECO:0007669"/>
    <property type="project" value="InterPro"/>
</dbReference>
<dbReference type="AlphaFoldDB" id="A0A158PCN5"/>
<dbReference type="GO" id="GO:0005576">
    <property type="term" value="C:extracellular region"/>
    <property type="evidence" value="ECO:0007669"/>
    <property type="project" value="UniProtKB-SubCell"/>
</dbReference>
<dbReference type="Pfam" id="PF03098">
    <property type="entry name" value="An_peroxidase"/>
    <property type="match status" value="4"/>
</dbReference>
<protein>
    <submittedName>
        <fullName evidence="4">Chorion peroxidase</fullName>
    </submittedName>
</protein>
<keyword evidence="1" id="KW-0560">Oxidoreductase</keyword>
<dbReference type="PANTHER" id="PTHR11475">
    <property type="entry name" value="OXIDASE/PEROXIDASE"/>
    <property type="match status" value="1"/>
</dbReference>
<keyword evidence="1" id="KW-0575">Peroxidase</keyword>
<evidence type="ECO:0000313" key="3">
    <source>
        <dbReference type="Proteomes" id="UP000035642"/>
    </source>
</evidence>
<dbReference type="GO" id="GO:0020037">
    <property type="term" value="F:heme binding"/>
    <property type="evidence" value="ECO:0007669"/>
    <property type="project" value="InterPro"/>
</dbReference>
<dbReference type="InterPro" id="IPR019791">
    <property type="entry name" value="Haem_peroxidase_animal"/>
</dbReference>
<evidence type="ECO:0000256" key="1">
    <source>
        <dbReference type="ARBA" id="ARBA00022559"/>
    </source>
</evidence>
<dbReference type="InterPro" id="IPR037120">
    <property type="entry name" value="Haem_peroxidase_sf_animal"/>
</dbReference>
<dbReference type="PANTHER" id="PTHR11475:SF133">
    <property type="entry name" value="PEROXIDASE"/>
    <property type="match status" value="1"/>
</dbReference>
<name>A0A158PCN5_ANGCA</name>
<reference evidence="4" key="2">
    <citation type="submission" date="2016-04" db="UniProtKB">
        <authorList>
            <consortium name="WormBaseParasite"/>
        </authorList>
    </citation>
    <scope>IDENTIFICATION</scope>
</reference>
<accession>A0A158PCN5</accession>
<dbReference type="Gene3D" id="1.10.640.10">
    <property type="entry name" value="Haem peroxidase domain superfamily, animal type"/>
    <property type="match status" value="3"/>
</dbReference>
<dbReference type="GO" id="GO:0004601">
    <property type="term" value="F:peroxidase activity"/>
    <property type="evidence" value="ECO:0007669"/>
    <property type="project" value="UniProtKB-KW"/>
</dbReference>
<dbReference type="WBParaSite" id="ACAC_0001282101-mRNA-1">
    <property type="protein sequence ID" value="ACAC_0001282101-mRNA-1"/>
    <property type="gene ID" value="ACAC_0001282101"/>
</dbReference>
<keyword evidence="2" id="KW-0175">Coiled coil</keyword>
<dbReference type="STRING" id="6313.A0A158PCN5"/>
<sequence>MRTQSAKKNLGLGVKELRHSEWGALDDICPLRYMECNTTKYRSACGICNNVLSPHYGAALNSFHRALPPDYGDGIASWKLSVDSDHLPHPNHVARLLFRSTTSHSQHQHMMPITSVSALFVQWSRFLYDDMVSIVPFRDAEGKIPVCCPEPDHPECAPLYDIDADRITSQLGCQVYVRSQMAPASRCNLGPRQQMNMASSFIDAGPVYGSSKEVALEKRAKKHGTTSLTDIYNFIVVVHPWCPDTYEAINILLAFSFELNPTWADEQLYQEARRIIIAQIQFITVNEYLPLLIGKETMENYKIADRLDDFTNLYNELLNSNTLNSFAAGVGEFFLTMQSSSSIYQTPPLIDEKSLLFEPVTDPGLNSFNAEFFPSDLLQQENGAAILIHRSRDHGIPGYVKWREYCGGGKVSSFDELESIVIDPHHLLPILTSLYRSVEDVDLLVLALAEKPVRGSLVGPTLGCILALQYQKVSLGDRFWFTNNVGDEAFSLQQLRAITSGTKLSYIMCQFLGIHAKVQPNAFLLHDKFDNYPVLCNSSMHGGLSLTPWRNLPVEFPTVDNDIQRLLQKAEDNIRQKRKQIQQRVSNSDSYPVTQRSSPSAYSYMMRAKETAAKLSAASEVLLEATMLLASSRDRDFFNLGDYEKNRIPKVNLDWFISQYSPPDKCLTSDLPCDHTTKYRLHSGWCNNLQSPELGNAFQPFLHLLPPQYDDAMIEATIKSNVLMKKKGASFSFIRRPLKELMSQEYSHMLMQFGQFVGHDITHSPLDQGPNGEDLNCTRCDSFFTVSQSCMPVRVPENDPFFSPFVNGGPRCLEFIRSLNGQRQLGPRTQINQITAFLDGSVIYGSTACEAGFLRAKNGGKLRENSMAGRFERKDSLLPPAEDQSTCLSAPFAPCFASGDERVSQHPGITVMHIR</sequence>
<proteinExistence type="predicted"/>
<evidence type="ECO:0000256" key="2">
    <source>
        <dbReference type="SAM" id="Coils"/>
    </source>
</evidence>
<dbReference type="PROSITE" id="PS50292">
    <property type="entry name" value="PEROXIDASE_3"/>
    <property type="match status" value="2"/>
</dbReference>
<dbReference type="PRINTS" id="PR00457">
    <property type="entry name" value="ANPEROXIDASE"/>
</dbReference>